<dbReference type="GO" id="GO:0008494">
    <property type="term" value="F:translation activator activity"/>
    <property type="evidence" value="ECO:0007669"/>
    <property type="project" value="TreeGrafter"/>
</dbReference>
<dbReference type="SUPFAM" id="SSF48371">
    <property type="entry name" value="ARM repeat"/>
    <property type="match status" value="1"/>
</dbReference>
<protein>
    <submittedName>
        <fullName evidence="2">CBP80/20-dependent translation initiation factor</fullName>
    </submittedName>
</protein>
<dbReference type="STRING" id="2015173.A0A026WW57"/>
<keyword evidence="2" id="KW-0396">Initiation factor</keyword>
<evidence type="ECO:0000313" key="2">
    <source>
        <dbReference type="EMBL" id="EZA59946.1"/>
    </source>
</evidence>
<dbReference type="InterPro" id="IPR016024">
    <property type="entry name" value="ARM-type_fold"/>
</dbReference>
<gene>
    <name evidence="3" type="ORF">DMN91_000381</name>
    <name evidence="2" type="ORF">X777_16149</name>
</gene>
<keyword evidence="4" id="KW-1185">Reference proteome</keyword>
<keyword evidence="2" id="KW-0648">Protein biosynthesis</keyword>
<dbReference type="OMA" id="HDDRFDK"/>
<dbReference type="OrthoDB" id="6484979at2759"/>
<dbReference type="Proteomes" id="UP000053097">
    <property type="component" value="Unassembled WGS sequence"/>
</dbReference>
<dbReference type="GO" id="GO:0006446">
    <property type="term" value="P:regulation of translational initiation"/>
    <property type="evidence" value="ECO:0007669"/>
    <property type="project" value="TreeGrafter"/>
</dbReference>
<dbReference type="GO" id="GO:0005829">
    <property type="term" value="C:cytosol"/>
    <property type="evidence" value="ECO:0007669"/>
    <property type="project" value="TreeGrafter"/>
</dbReference>
<dbReference type="EMBL" id="KK107087">
    <property type="protein sequence ID" value="EZA59946.1"/>
    <property type="molecule type" value="Genomic_DNA"/>
</dbReference>
<dbReference type="GO" id="GO:0003743">
    <property type="term" value="F:translation initiation factor activity"/>
    <property type="evidence" value="ECO:0007669"/>
    <property type="project" value="UniProtKB-KW"/>
</dbReference>
<dbReference type="InterPro" id="IPR051367">
    <property type="entry name" value="mRNA_TranslReg/HistoneTransl"/>
</dbReference>
<accession>A0A026WW57</accession>
<evidence type="ECO:0000313" key="4">
    <source>
        <dbReference type="Proteomes" id="UP000053097"/>
    </source>
</evidence>
<feature type="compositionally biased region" description="Basic and acidic residues" evidence="1">
    <location>
        <begin position="352"/>
        <end position="365"/>
    </location>
</feature>
<dbReference type="EMBL" id="QOIP01000001">
    <property type="protein sequence ID" value="RLU26585.1"/>
    <property type="molecule type" value="Genomic_DNA"/>
</dbReference>
<dbReference type="Proteomes" id="UP000279307">
    <property type="component" value="Chromosome 1"/>
</dbReference>
<evidence type="ECO:0000313" key="3">
    <source>
        <dbReference type="EMBL" id="RLU26585.1"/>
    </source>
</evidence>
<sequence length="365" mass="41904">MTSFGRGRGWLIEKNPSKEQILRRPGDASNRGNNIVQDITNKIAGYDIREPVSPQLIQEVADLMTSAFNRGALKDTCNALWKQAVLDDSLTRRTAVIFSDNKIALIGDNNELVRGSLLRFLQDNYISKEKNRVEDSKTFANIVLLHAELYYCMRLINGNRLRILAEPLIHYLEDILQDNLNDNIYFVMIQILRSGKDLYAECPEQLNSLIMTIRNILLRDNSYNSQNRAALLLMIELANNAYEIKDRQLKEFYLSSIKSLSFKHPFSQAELKVVAETKTIYDDQPQEVDDNQHITKNEMRNDTSEQGNYSKNPSVPRAIRGSGASGKPKKEDNVNAKLKSLKITPPRQKNNKGWDHDDRFHKDYE</sequence>
<evidence type="ECO:0000256" key="1">
    <source>
        <dbReference type="SAM" id="MobiDB-lite"/>
    </source>
</evidence>
<organism evidence="2 4">
    <name type="scientific">Ooceraea biroi</name>
    <name type="common">Clonal raider ant</name>
    <name type="synonym">Cerapachys biroi</name>
    <dbReference type="NCBI Taxonomy" id="2015173"/>
    <lineage>
        <taxon>Eukaryota</taxon>
        <taxon>Metazoa</taxon>
        <taxon>Ecdysozoa</taxon>
        <taxon>Arthropoda</taxon>
        <taxon>Hexapoda</taxon>
        <taxon>Insecta</taxon>
        <taxon>Pterygota</taxon>
        <taxon>Neoptera</taxon>
        <taxon>Endopterygota</taxon>
        <taxon>Hymenoptera</taxon>
        <taxon>Apocrita</taxon>
        <taxon>Aculeata</taxon>
        <taxon>Formicoidea</taxon>
        <taxon>Formicidae</taxon>
        <taxon>Dorylinae</taxon>
        <taxon>Ooceraea</taxon>
    </lineage>
</organism>
<dbReference type="Gene3D" id="1.25.40.180">
    <property type="match status" value="1"/>
</dbReference>
<reference evidence="3" key="3">
    <citation type="submission" date="2018-07" db="EMBL/GenBank/DDBJ databases">
        <authorList>
            <person name="Mckenzie S.K."/>
            <person name="Kronauer D.J.C."/>
        </authorList>
    </citation>
    <scope>NUCLEOTIDE SEQUENCE</scope>
    <source>
        <strain evidence="3">Clonal line C1</strain>
    </source>
</reference>
<feature type="compositionally biased region" description="Basic and acidic residues" evidence="1">
    <location>
        <begin position="290"/>
        <end position="303"/>
    </location>
</feature>
<name>A0A026WW57_OOCBI</name>
<feature type="compositionally biased region" description="Polar residues" evidence="1">
    <location>
        <begin position="304"/>
        <end position="313"/>
    </location>
</feature>
<reference evidence="2 4" key="1">
    <citation type="journal article" date="2014" name="Curr. Biol.">
        <title>The genome of the clonal raider ant Cerapachys biroi.</title>
        <authorList>
            <person name="Oxley P.R."/>
            <person name="Ji L."/>
            <person name="Fetter-Pruneda I."/>
            <person name="McKenzie S.K."/>
            <person name="Li C."/>
            <person name="Hu H."/>
            <person name="Zhang G."/>
            <person name="Kronauer D.J."/>
        </authorList>
    </citation>
    <scope>NUCLEOTIDE SEQUENCE [LARGE SCALE GENOMIC DNA]</scope>
</reference>
<dbReference type="PANTHER" id="PTHR23254">
    <property type="entry name" value="EIF4G DOMAIN PROTEIN"/>
    <property type="match status" value="1"/>
</dbReference>
<dbReference type="AlphaFoldDB" id="A0A026WW57"/>
<dbReference type="PANTHER" id="PTHR23254:SF18">
    <property type="entry name" value="RE28271P"/>
    <property type="match status" value="1"/>
</dbReference>
<feature type="region of interest" description="Disordered" evidence="1">
    <location>
        <begin position="282"/>
        <end position="365"/>
    </location>
</feature>
<proteinExistence type="predicted"/>
<reference evidence="3" key="2">
    <citation type="journal article" date="2018" name="Genome Res.">
        <title>The genomic architecture and molecular evolution of ant odorant receptors.</title>
        <authorList>
            <person name="McKenzie S.K."/>
            <person name="Kronauer D.J.C."/>
        </authorList>
    </citation>
    <scope>NUCLEOTIDE SEQUENCE [LARGE SCALE GENOMIC DNA]</scope>
    <source>
        <strain evidence="3">Clonal line C1</strain>
    </source>
</reference>